<feature type="compositionally biased region" description="Pro residues" evidence="1">
    <location>
        <begin position="1"/>
        <end position="27"/>
    </location>
</feature>
<organism evidence="2">
    <name type="scientific">Heterosigma akashiwo</name>
    <name type="common">Chromophytic alga</name>
    <name type="synonym">Heterosigma carterae</name>
    <dbReference type="NCBI Taxonomy" id="2829"/>
    <lineage>
        <taxon>Eukaryota</taxon>
        <taxon>Sar</taxon>
        <taxon>Stramenopiles</taxon>
        <taxon>Ochrophyta</taxon>
        <taxon>Raphidophyceae</taxon>
        <taxon>Chattonellales</taxon>
        <taxon>Chattonellaceae</taxon>
        <taxon>Heterosigma</taxon>
    </lineage>
</organism>
<dbReference type="AlphaFoldDB" id="A0A7S3XQ41"/>
<dbReference type="EMBL" id="HBIU01016523">
    <property type="protein sequence ID" value="CAE0629005.1"/>
    <property type="molecule type" value="Transcribed_RNA"/>
</dbReference>
<proteinExistence type="predicted"/>
<reference evidence="2" key="1">
    <citation type="submission" date="2021-01" db="EMBL/GenBank/DDBJ databases">
        <authorList>
            <person name="Corre E."/>
            <person name="Pelletier E."/>
            <person name="Niang G."/>
            <person name="Scheremetjew M."/>
            <person name="Finn R."/>
            <person name="Kale V."/>
            <person name="Holt S."/>
            <person name="Cochrane G."/>
            <person name="Meng A."/>
            <person name="Brown T."/>
            <person name="Cohen L."/>
        </authorList>
    </citation>
    <scope>NUCLEOTIDE SEQUENCE</scope>
    <source>
        <strain evidence="2">CCMP3107</strain>
    </source>
</reference>
<evidence type="ECO:0000313" key="2">
    <source>
        <dbReference type="EMBL" id="CAE0629005.1"/>
    </source>
</evidence>
<protein>
    <submittedName>
        <fullName evidence="2">Uncharacterized protein</fullName>
    </submittedName>
</protein>
<feature type="region of interest" description="Disordered" evidence="1">
    <location>
        <begin position="1"/>
        <end position="31"/>
    </location>
</feature>
<sequence>MGPAPPSPPPPSPPLPPPPPPPPPPPRKGTASDLAVLVAGAQLVHPAQQAHHLAPEGHLKVYRALCNYFNVCCCKLPHSNRQLKLQISTWPFVGLGDELEVPGHGLARAHQHGRELQVPALPQPRAHRAGTRQPRDPVDDHNLSFVF</sequence>
<name>A0A7S3XQ41_HETAK</name>
<accession>A0A7S3XQ41</accession>
<evidence type="ECO:0000256" key="1">
    <source>
        <dbReference type="SAM" id="MobiDB-lite"/>
    </source>
</evidence>
<gene>
    <name evidence="2" type="ORF">HAKA00212_LOCUS7687</name>
</gene>